<feature type="chain" id="PRO_5005292312" description="Secreted protein" evidence="1">
    <location>
        <begin position="36"/>
        <end position="180"/>
    </location>
</feature>
<organism evidence="2 3">
    <name type="scientific">Streptomyces viridochromogenes</name>
    <dbReference type="NCBI Taxonomy" id="1938"/>
    <lineage>
        <taxon>Bacteria</taxon>
        <taxon>Bacillati</taxon>
        <taxon>Actinomycetota</taxon>
        <taxon>Actinomycetes</taxon>
        <taxon>Kitasatosporales</taxon>
        <taxon>Streptomycetaceae</taxon>
        <taxon>Streptomyces</taxon>
    </lineage>
</organism>
<name>A0A0J7YSZ6_STRVR</name>
<evidence type="ECO:0000313" key="2">
    <source>
        <dbReference type="EMBL" id="KMS66258.1"/>
    </source>
</evidence>
<sequence>MGIDFVSVRSKGISAATALAMTGALCGIGANAAYAASTEDAGAGTATVAQAATAGQTRAGADEICTVLGIGSGAAGLSKALAKGASWVGIGASVGCYLYSKAKNATPAEKRAAMIKSYKKYQAMSDLKKLDALGYYCRKKDSGGGGGGGGGTDVAPLNTRLGWTDIKMKGVTYTCTATGD</sequence>
<dbReference type="OrthoDB" id="4195803at2"/>
<proteinExistence type="predicted"/>
<keyword evidence="1" id="KW-0732">Signal</keyword>
<evidence type="ECO:0000256" key="1">
    <source>
        <dbReference type="SAM" id="SignalP"/>
    </source>
</evidence>
<dbReference type="EMBL" id="LFNT01000171">
    <property type="protein sequence ID" value="KMS66258.1"/>
    <property type="molecule type" value="Genomic_DNA"/>
</dbReference>
<comment type="caution">
    <text evidence="2">The sequence shown here is derived from an EMBL/GenBank/DDBJ whole genome shotgun (WGS) entry which is preliminary data.</text>
</comment>
<evidence type="ECO:0008006" key="4">
    <source>
        <dbReference type="Google" id="ProtNLM"/>
    </source>
</evidence>
<gene>
    <name evidence="2" type="ORF">ACM01_46120</name>
</gene>
<accession>A0A0J7YSZ6</accession>
<reference evidence="2 3" key="1">
    <citation type="submission" date="2015-06" db="EMBL/GenBank/DDBJ databases">
        <authorList>
            <person name="Ju K.-S."/>
            <person name="Doroghazi J.R."/>
            <person name="Metcalf W.W."/>
        </authorList>
    </citation>
    <scope>NUCLEOTIDE SEQUENCE [LARGE SCALE GENOMIC DNA]</scope>
    <source>
        <strain evidence="2 3">NRRL 3414</strain>
    </source>
</reference>
<dbReference type="Proteomes" id="UP000037432">
    <property type="component" value="Unassembled WGS sequence"/>
</dbReference>
<dbReference type="AlphaFoldDB" id="A0A0J7YSZ6"/>
<protein>
    <recommendedName>
        <fullName evidence="4">Secreted protein</fullName>
    </recommendedName>
</protein>
<evidence type="ECO:0000313" key="3">
    <source>
        <dbReference type="Proteomes" id="UP000037432"/>
    </source>
</evidence>
<dbReference type="PATRIC" id="fig|1938.3.peg.2561"/>
<feature type="signal peptide" evidence="1">
    <location>
        <begin position="1"/>
        <end position="35"/>
    </location>
</feature>